<dbReference type="InterPro" id="IPR029466">
    <property type="entry name" value="NAM-associated_C"/>
</dbReference>
<evidence type="ECO:0000313" key="3">
    <source>
        <dbReference type="EMBL" id="KAF8698784.1"/>
    </source>
</evidence>
<dbReference type="OrthoDB" id="686094at2759"/>
<accession>A0A835BSX6</accession>
<evidence type="ECO:0000259" key="2">
    <source>
        <dbReference type="Pfam" id="PF14303"/>
    </source>
</evidence>
<name>A0A835BSX6_9POAL</name>
<gene>
    <name evidence="3" type="ORF">HU200_035042</name>
</gene>
<feature type="domain" description="No apical meristem-associated C-terminal" evidence="2">
    <location>
        <begin position="120"/>
        <end position="301"/>
    </location>
</feature>
<dbReference type="PANTHER" id="PTHR45023">
    <property type="match status" value="1"/>
</dbReference>
<organism evidence="3 4">
    <name type="scientific">Digitaria exilis</name>
    <dbReference type="NCBI Taxonomy" id="1010633"/>
    <lineage>
        <taxon>Eukaryota</taxon>
        <taxon>Viridiplantae</taxon>
        <taxon>Streptophyta</taxon>
        <taxon>Embryophyta</taxon>
        <taxon>Tracheophyta</taxon>
        <taxon>Spermatophyta</taxon>
        <taxon>Magnoliopsida</taxon>
        <taxon>Liliopsida</taxon>
        <taxon>Poales</taxon>
        <taxon>Poaceae</taxon>
        <taxon>PACMAD clade</taxon>
        <taxon>Panicoideae</taxon>
        <taxon>Panicodae</taxon>
        <taxon>Paniceae</taxon>
        <taxon>Anthephorinae</taxon>
        <taxon>Digitaria</taxon>
    </lineage>
</organism>
<sequence>MSGSSSKVGATRNKPTNFSAYEDNVLCKVWVEITTDAITNTGQRKEAFWLRVRDRYNAKCGSYPQMTQKSVMNRWDHIKAEVSKFSGYMADMIRSNPSGMSYADKSVAAAANFAGVEKHNFTLMHCWHILKDEPKWWELKRKMDALQNSASRKSVPSSLSRDISDLDPNKSSSSSPSKKCPMGRHAAKEAKKKAALVSSECMSKMHDVSVQRIELFKETEGERKARLDEMVALEKAKADEAREHCKMMLEIERERLALGKQRLRMDDEKKEKEEDERILAINLDQCQPMQRMYYQALQEDIIQRVMSRRHGPNR</sequence>
<feature type="compositionally biased region" description="Polar residues" evidence="1">
    <location>
        <begin position="147"/>
        <end position="161"/>
    </location>
</feature>
<protein>
    <recommendedName>
        <fullName evidence="2">No apical meristem-associated C-terminal domain-containing protein</fullName>
    </recommendedName>
</protein>
<dbReference type="Pfam" id="PF14303">
    <property type="entry name" value="NAM-associated"/>
    <property type="match status" value="1"/>
</dbReference>
<reference evidence="3" key="1">
    <citation type="submission" date="2020-07" db="EMBL/GenBank/DDBJ databases">
        <title>Genome sequence and genetic diversity analysis of an under-domesticated orphan crop, white fonio (Digitaria exilis).</title>
        <authorList>
            <person name="Bennetzen J.L."/>
            <person name="Chen S."/>
            <person name="Ma X."/>
            <person name="Wang X."/>
            <person name="Yssel A.E.J."/>
            <person name="Chaluvadi S.R."/>
            <person name="Johnson M."/>
            <person name="Gangashetty P."/>
            <person name="Hamidou F."/>
            <person name="Sanogo M.D."/>
            <person name="Zwaenepoel A."/>
            <person name="Wallace J."/>
            <person name="Van De Peer Y."/>
            <person name="Van Deynze A."/>
        </authorList>
    </citation>
    <scope>NUCLEOTIDE SEQUENCE</scope>
    <source>
        <tissue evidence="3">Leaves</tissue>
    </source>
</reference>
<comment type="caution">
    <text evidence="3">The sequence shown here is derived from an EMBL/GenBank/DDBJ whole genome shotgun (WGS) entry which is preliminary data.</text>
</comment>
<dbReference type="PANTHER" id="PTHR45023:SF4">
    <property type="entry name" value="GLYCINE-RICH PROTEIN-RELATED"/>
    <property type="match status" value="1"/>
</dbReference>
<feature type="compositionally biased region" description="Low complexity" evidence="1">
    <location>
        <begin position="170"/>
        <end position="179"/>
    </location>
</feature>
<evidence type="ECO:0000313" key="4">
    <source>
        <dbReference type="Proteomes" id="UP000636709"/>
    </source>
</evidence>
<proteinExistence type="predicted"/>
<keyword evidence="4" id="KW-1185">Reference proteome</keyword>
<feature type="region of interest" description="Disordered" evidence="1">
    <location>
        <begin position="147"/>
        <end position="189"/>
    </location>
</feature>
<evidence type="ECO:0000256" key="1">
    <source>
        <dbReference type="SAM" id="MobiDB-lite"/>
    </source>
</evidence>
<dbReference type="EMBL" id="JACEFO010001862">
    <property type="protein sequence ID" value="KAF8698784.1"/>
    <property type="molecule type" value="Genomic_DNA"/>
</dbReference>
<dbReference type="Proteomes" id="UP000636709">
    <property type="component" value="Unassembled WGS sequence"/>
</dbReference>
<dbReference type="AlphaFoldDB" id="A0A835BSX6"/>